<comment type="similarity">
    <text evidence="11">Belongs to the GOSR2 family.</text>
</comment>
<dbReference type="PANTHER" id="PTHR12825:SF0">
    <property type="entry name" value="VESICLE TRANSPORT PROTEIN SEC20"/>
    <property type="match status" value="1"/>
</dbReference>
<dbReference type="GO" id="GO:0006890">
    <property type="term" value="P:retrograde vesicle-mediated transport, Golgi to endoplasmic reticulum"/>
    <property type="evidence" value="ECO:0007669"/>
    <property type="project" value="InterPro"/>
</dbReference>
<keyword evidence="6 11" id="KW-0653">Protein transport</keyword>
<sequence length="240" mass="26753">MFSSSSNDTDKLYANVVKQDIVKCDVALKGYLLEIREHCFDEAELNELAAQVRSKITQLKGLLTTLRSIAQEQDGVECREAALQDVCEHDSQLQQTHSAIRTALLRAKLAIAEREKSELFSSPSSNGIDTNSQDSGTVRHRMSREHSLKQSSQVNDDLLTAARMIQETTDKSAKTLDSIVESSQTIGSTKEELNTMGSVISQARKLLSKYGRRENTDKLLIFIGLVFFIACCLVVIRNRL</sequence>
<protein>
    <submittedName>
        <fullName evidence="15">Vesicle transport protein SEC20-like</fullName>
    </submittedName>
</protein>
<comment type="subcellular location">
    <subcellularLocation>
        <location evidence="1">Endoplasmic reticulum membrane</location>
        <topology evidence="1">Single-pass type IV membrane protein</topology>
    </subcellularLocation>
</comment>
<evidence type="ECO:0000256" key="6">
    <source>
        <dbReference type="ARBA" id="ARBA00022927"/>
    </source>
</evidence>
<feature type="transmembrane region" description="Helical" evidence="13">
    <location>
        <begin position="219"/>
        <end position="236"/>
    </location>
</feature>
<dbReference type="GO" id="GO:0005794">
    <property type="term" value="C:Golgi apparatus"/>
    <property type="evidence" value="ECO:0007669"/>
    <property type="project" value="InterPro"/>
</dbReference>
<evidence type="ECO:0000256" key="7">
    <source>
        <dbReference type="ARBA" id="ARBA00022989"/>
    </source>
</evidence>
<evidence type="ECO:0000256" key="11">
    <source>
        <dbReference type="PIRNR" id="PIRNR028865"/>
    </source>
</evidence>
<evidence type="ECO:0000256" key="1">
    <source>
        <dbReference type="ARBA" id="ARBA00004163"/>
    </source>
</evidence>
<accession>A0A6A7G3L4</accession>
<dbReference type="InterPro" id="IPR027027">
    <property type="entry name" value="GOSR2/Membrin/Bos1"/>
</dbReference>
<evidence type="ECO:0000256" key="10">
    <source>
        <dbReference type="ARBA" id="ARBA00037934"/>
    </source>
</evidence>
<evidence type="ECO:0000256" key="8">
    <source>
        <dbReference type="ARBA" id="ARBA00023054"/>
    </source>
</evidence>
<keyword evidence="4" id="KW-0256">Endoplasmic reticulum</keyword>
<dbReference type="InterPro" id="IPR005606">
    <property type="entry name" value="Sec20"/>
</dbReference>
<evidence type="ECO:0000256" key="2">
    <source>
        <dbReference type="ARBA" id="ARBA00022448"/>
    </source>
</evidence>
<keyword evidence="5" id="KW-0931">ER-Golgi transport</keyword>
<dbReference type="GO" id="GO:0005789">
    <property type="term" value="C:endoplasmic reticulum membrane"/>
    <property type="evidence" value="ECO:0007669"/>
    <property type="project" value="UniProtKB-SubCell"/>
</dbReference>
<dbReference type="Pfam" id="PF03908">
    <property type="entry name" value="Sec20"/>
    <property type="match status" value="1"/>
</dbReference>
<dbReference type="PIRSF" id="PIRSF028865">
    <property type="entry name" value="Membrin-2"/>
    <property type="match status" value="1"/>
</dbReference>
<evidence type="ECO:0000256" key="5">
    <source>
        <dbReference type="ARBA" id="ARBA00022892"/>
    </source>
</evidence>
<organism evidence="15">
    <name type="scientific">Hirondellea gigas</name>
    <dbReference type="NCBI Taxonomy" id="1518452"/>
    <lineage>
        <taxon>Eukaryota</taxon>
        <taxon>Metazoa</taxon>
        <taxon>Ecdysozoa</taxon>
        <taxon>Arthropoda</taxon>
        <taxon>Crustacea</taxon>
        <taxon>Multicrustacea</taxon>
        <taxon>Malacostraca</taxon>
        <taxon>Eumalacostraca</taxon>
        <taxon>Peracarida</taxon>
        <taxon>Amphipoda</taxon>
        <taxon>Amphilochidea</taxon>
        <taxon>Lysianassida</taxon>
        <taxon>Lysianassidira</taxon>
        <taxon>Lysianassoidea</taxon>
        <taxon>Lysianassidae</taxon>
        <taxon>Hirondellea</taxon>
    </lineage>
</organism>
<evidence type="ECO:0000256" key="4">
    <source>
        <dbReference type="ARBA" id="ARBA00022824"/>
    </source>
</evidence>
<comment type="similarity">
    <text evidence="10">Belongs to the SEC20 family.</text>
</comment>
<dbReference type="GO" id="GO:0031201">
    <property type="term" value="C:SNARE complex"/>
    <property type="evidence" value="ECO:0007669"/>
    <property type="project" value="TreeGrafter"/>
</dbReference>
<comment type="function">
    <text evidence="11">Involved in transport of proteins from the cis/medial-Golgi to the trans-Golgi network.</text>
</comment>
<keyword evidence="7 13" id="KW-1133">Transmembrane helix</keyword>
<dbReference type="GO" id="GO:0015031">
    <property type="term" value="P:protein transport"/>
    <property type="evidence" value="ECO:0007669"/>
    <property type="project" value="UniProtKB-KW"/>
</dbReference>
<dbReference type="PANTHER" id="PTHR12825">
    <property type="entry name" value="BNIP1-RELATED"/>
    <property type="match status" value="1"/>
</dbReference>
<feature type="region of interest" description="Disordered" evidence="12">
    <location>
        <begin position="120"/>
        <end position="139"/>
    </location>
</feature>
<reference evidence="15" key="1">
    <citation type="submission" date="2017-11" db="EMBL/GenBank/DDBJ databases">
        <title>The sensing device of the deep-sea amphipod.</title>
        <authorList>
            <person name="Kobayashi H."/>
            <person name="Nagahama T."/>
            <person name="Arai W."/>
            <person name="Sasagawa Y."/>
            <person name="Umeda M."/>
            <person name="Hayashi T."/>
            <person name="Nikaido I."/>
            <person name="Watanabe H."/>
            <person name="Oguri K."/>
            <person name="Kitazato H."/>
            <person name="Fujioka K."/>
            <person name="Kido Y."/>
            <person name="Takami H."/>
        </authorList>
    </citation>
    <scope>NUCLEOTIDE SEQUENCE</scope>
    <source>
        <tissue evidence="15">Whole body</tissue>
    </source>
</reference>
<dbReference type="GO" id="GO:0005484">
    <property type="term" value="F:SNAP receptor activity"/>
    <property type="evidence" value="ECO:0007669"/>
    <property type="project" value="InterPro"/>
</dbReference>
<evidence type="ECO:0000256" key="12">
    <source>
        <dbReference type="SAM" id="MobiDB-lite"/>
    </source>
</evidence>
<keyword evidence="8" id="KW-0175">Coiled coil</keyword>
<keyword evidence="2 11" id="KW-0813">Transport</keyword>
<evidence type="ECO:0000256" key="3">
    <source>
        <dbReference type="ARBA" id="ARBA00022692"/>
    </source>
</evidence>
<feature type="compositionally biased region" description="Polar residues" evidence="12">
    <location>
        <begin position="120"/>
        <end position="136"/>
    </location>
</feature>
<proteinExistence type="evidence at transcript level"/>
<dbReference type="EMBL" id="IACT01006332">
    <property type="protein sequence ID" value="LAC25466.1"/>
    <property type="molecule type" value="mRNA"/>
</dbReference>
<evidence type="ECO:0000259" key="14">
    <source>
        <dbReference type="Pfam" id="PF03908"/>
    </source>
</evidence>
<dbReference type="InterPro" id="IPR056173">
    <property type="entry name" value="Sec20_C"/>
</dbReference>
<evidence type="ECO:0000256" key="13">
    <source>
        <dbReference type="SAM" id="Phobius"/>
    </source>
</evidence>
<dbReference type="AlphaFoldDB" id="A0A6A7G3L4"/>
<feature type="domain" description="Sec20 C-terminal" evidence="14">
    <location>
        <begin position="150"/>
        <end position="240"/>
    </location>
</feature>
<evidence type="ECO:0000313" key="15">
    <source>
        <dbReference type="EMBL" id="LAC25466.1"/>
    </source>
</evidence>
<keyword evidence="3 13" id="KW-0812">Transmembrane</keyword>
<evidence type="ECO:0000256" key="9">
    <source>
        <dbReference type="ARBA" id="ARBA00023136"/>
    </source>
</evidence>
<keyword evidence="9 11" id="KW-0472">Membrane</keyword>
<name>A0A6A7G3L4_9CRUS</name>